<dbReference type="Pfam" id="PF07776">
    <property type="entry name" value="zf-AD"/>
    <property type="match status" value="1"/>
</dbReference>
<dbReference type="SUPFAM" id="SSF57667">
    <property type="entry name" value="beta-beta-alpha zinc fingers"/>
    <property type="match status" value="2"/>
</dbReference>
<evidence type="ECO:0000313" key="10">
    <source>
        <dbReference type="EMBL" id="EAT36568.1"/>
    </source>
</evidence>
<dbReference type="EMBL" id="CH477756">
    <property type="protein sequence ID" value="EAT36568.1"/>
    <property type="molecule type" value="Genomic_DNA"/>
</dbReference>
<dbReference type="PANTHER" id="PTHR24379:SF121">
    <property type="entry name" value="C2H2-TYPE DOMAIN-CONTAINING PROTEIN"/>
    <property type="match status" value="1"/>
</dbReference>
<gene>
    <name evidence="10" type="ORF">AaeL_AAEL011362</name>
</gene>
<dbReference type="GO" id="GO:0005634">
    <property type="term" value="C:nucleus"/>
    <property type="evidence" value="ECO:0007669"/>
    <property type="project" value="InterPro"/>
</dbReference>
<dbReference type="Gene3D" id="3.40.1800.20">
    <property type="match status" value="1"/>
</dbReference>
<dbReference type="HOGENOM" id="CLU_538901_0_0_1"/>
<dbReference type="SMART" id="SM00868">
    <property type="entry name" value="zf-AD"/>
    <property type="match status" value="1"/>
</dbReference>
<evidence type="ECO:0000256" key="1">
    <source>
        <dbReference type="ARBA" id="ARBA00022723"/>
    </source>
</evidence>
<dbReference type="OMA" id="CICMCCS"/>
<feature type="region of interest" description="Disordered" evidence="7">
    <location>
        <begin position="146"/>
        <end position="168"/>
    </location>
</feature>
<dbReference type="AlphaFoldDB" id="A0A1S4FT02"/>
<sequence length="423" mass="48866">MHSGKVQFKPVSSKSHQPIECRFCRTTATNVSVDLFQHGLAQKAEKCFYLSIDPTDPLPKKICHQCKASLCAAYAFGEKARLVEKELKLKYGEATDEDFLNVEYLQDEVPFEYLTYESDPVGLALEKLKDTAIVIKKVPPKEVPIERLQESKRMDGSPDSDEDCDKGEPARKYRKFEGEIVINLTGPVPCICMCCSKTFSSKEELLKHKDVCGEDSYICRKCCTICDSLAALKKHQQTHYDYKYKHKCPSCEQIFRNTFALDNHRSKDHGEDIEERGYVYRCCDKEFRTRKALHEHAEIHAEPPLECAVCGIKSKNKHTLRLHLRIHEDYRPYVCQDCGMAFRKKNMLFQHSQMHAGVQLLRCDYCPKQFGKKESLKNHCQRYHPSESMDFKGLKLGQTRKRIAQDHSYQGEVGREEEVKTVE</sequence>
<proteinExistence type="predicted"/>
<dbReference type="InterPro" id="IPR012934">
    <property type="entry name" value="Znf_AD"/>
</dbReference>
<evidence type="ECO:0000256" key="3">
    <source>
        <dbReference type="ARBA" id="ARBA00022771"/>
    </source>
</evidence>
<keyword evidence="1 6" id="KW-0479">Metal-binding</keyword>
<evidence type="ECO:0000256" key="6">
    <source>
        <dbReference type="PROSITE-ProRule" id="PRU01263"/>
    </source>
</evidence>
<feature type="binding site" evidence="6">
    <location>
        <position position="21"/>
    </location>
    <ligand>
        <name>Zn(2+)</name>
        <dbReference type="ChEBI" id="CHEBI:29105"/>
    </ligand>
</feature>
<dbReference type="PANTHER" id="PTHR24379">
    <property type="entry name" value="KRAB AND ZINC FINGER DOMAIN-CONTAINING"/>
    <property type="match status" value="1"/>
</dbReference>
<dbReference type="KEGG" id="aag:5574720"/>
<dbReference type="Proteomes" id="UP000682892">
    <property type="component" value="Chromosome 1"/>
</dbReference>
<reference evidence="10" key="2">
    <citation type="journal article" date="2007" name="Science">
        <title>Genome sequence of Aedes aegypti, a major arbovirus vector.</title>
        <authorList>
            <person name="Nene V."/>
            <person name="Wortman J.R."/>
            <person name="Lawson D."/>
            <person name="Haas B."/>
            <person name="Kodira C."/>
            <person name="Tu Z.J."/>
            <person name="Loftus B."/>
            <person name="Xi Z."/>
            <person name="Megy K."/>
            <person name="Grabherr M."/>
            <person name="Ren Q."/>
            <person name="Zdobnov E.M."/>
            <person name="Lobo N.F."/>
            <person name="Campbell K.S."/>
            <person name="Brown S.E."/>
            <person name="Bonaldo M.F."/>
            <person name="Zhu J."/>
            <person name="Sinkins S.P."/>
            <person name="Hogenkamp D.G."/>
            <person name="Amedeo P."/>
            <person name="Arensburger P."/>
            <person name="Atkinson P.W."/>
            <person name="Bidwell S."/>
            <person name="Biedler J."/>
            <person name="Birney E."/>
            <person name="Bruggner R.V."/>
            <person name="Costas J."/>
            <person name="Coy M.R."/>
            <person name="Crabtree J."/>
            <person name="Crawford M."/>
            <person name="Debruyn B."/>
            <person name="Decaprio D."/>
            <person name="Eiglmeier K."/>
            <person name="Eisenstadt E."/>
            <person name="El-Dorry H."/>
            <person name="Gelbart W.M."/>
            <person name="Gomes S.L."/>
            <person name="Hammond M."/>
            <person name="Hannick L.I."/>
            <person name="Hogan J.R."/>
            <person name="Holmes M.H."/>
            <person name="Jaffe D."/>
            <person name="Johnston J.S."/>
            <person name="Kennedy R.C."/>
            <person name="Koo H."/>
            <person name="Kravitz S."/>
            <person name="Kriventseva E.V."/>
            <person name="Kulp D."/>
            <person name="Labutti K."/>
            <person name="Lee E."/>
            <person name="Li S."/>
            <person name="Lovin D.D."/>
            <person name="Mao C."/>
            <person name="Mauceli E."/>
            <person name="Menck C.F."/>
            <person name="Miller J.R."/>
            <person name="Montgomery P."/>
            <person name="Mori A."/>
            <person name="Nascimento A.L."/>
            <person name="Naveira H.F."/>
            <person name="Nusbaum C."/>
            <person name="O'leary S."/>
            <person name="Orvis J."/>
            <person name="Pertea M."/>
            <person name="Quesneville H."/>
            <person name="Reidenbach K.R."/>
            <person name="Rogers Y.H."/>
            <person name="Roth C.W."/>
            <person name="Schneider J.R."/>
            <person name="Schatz M."/>
            <person name="Shumway M."/>
            <person name="Stanke M."/>
            <person name="Stinson E.O."/>
            <person name="Tubio J.M."/>
            <person name="Vanzee J.P."/>
            <person name="Verjovski-Almeida S."/>
            <person name="Werner D."/>
            <person name="White O."/>
            <person name="Wyder S."/>
            <person name="Zeng Q."/>
            <person name="Zhao Q."/>
            <person name="Zhao Y."/>
            <person name="Hill C.A."/>
            <person name="Raikhel A.S."/>
            <person name="Soares M.B."/>
            <person name="Knudson D.L."/>
            <person name="Lee N.H."/>
            <person name="Galagan J."/>
            <person name="Salzberg S.L."/>
            <person name="Paulsen I.T."/>
            <person name="Dimopoulos G."/>
            <person name="Collins F.H."/>
            <person name="Birren B."/>
            <person name="Fraser-Liggett C.M."/>
            <person name="Severson D.W."/>
        </authorList>
    </citation>
    <scope>NUCLEOTIDE SEQUENCE [LARGE SCALE GENOMIC DNA]</scope>
    <source>
        <strain evidence="10">Liverpool</strain>
    </source>
</reference>
<feature type="compositionally biased region" description="Basic and acidic residues" evidence="7">
    <location>
        <begin position="146"/>
        <end position="156"/>
    </location>
</feature>
<keyword evidence="4 6" id="KW-0862">Zinc</keyword>
<evidence type="ECO:0000256" key="7">
    <source>
        <dbReference type="SAM" id="MobiDB-lite"/>
    </source>
</evidence>
<feature type="domain" description="C2H2-type" evidence="8">
    <location>
        <begin position="305"/>
        <end position="332"/>
    </location>
</feature>
<evidence type="ECO:0000259" key="8">
    <source>
        <dbReference type="PROSITE" id="PS50157"/>
    </source>
</evidence>
<reference evidence="10" key="3">
    <citation type="submission" date="2012-09" db="EMBL/GenBank/DDBJ databases">
        <authorList>
            <consortium name="VectorBase"/>
        </authorList>
    </citation>
    <scope>NUCLEOTIDE SEQUENCE</scope>
    <source>
        <strain evidence="10">Liverpool</strain>
    </source>
</reference>
<dbReference type="SMART" id="SM00355">
    <property type="entry name" value="ZnF_C2H2"/>
    <property type="match status" value="7"/>
</dbReference>
<dbReference type="InterPro" id="IPR036236">
    <property type="entry name" value="Znf_C2H2_sf"/>
</dbReference>
<evidence type="ECO:0000256" key="2">
    <source>
        <dbReference type="ARBA" id="ARBA00022737"/>
    </source>
</evidence>
<accession>A0A1S4FT02</accession>
<feature type="binding site" evidence="6">
    <location>
        <position position="63"/>
    </location>
    <ligand>
        <name>Zn(2+)</name>
        <dbReference type="ChEBI" id="CHEBI:29105"/>
    </ligand>
</feature>
<organism evidence="10 11">
    <name type="scientific">Aedes aegypti</name>
    <name type="common">Yellowfever mosquito</name>
    <name type="synonym">Culex aegypti</name>
    <dbReference type="NCBI Taxonomy" id="7159"/>
    <lineage>
        <taxon>Eukaryota</taxon>
        <taxon>Metazoa</taxon>
        <taxon>Ecdysozoa</taxon>
        <taxon>Arthropoda</taxon>
        <taxon>Hexapoda</taxon>
        <taxon>Insecta</taxon>
        <taxon>Pterygota</taxon>
        <taxon>Neoptera</taxon>
        <taxon>Endopterygota</taxon>
        <taxon>Diptera</taxon>
        <taxon>Nematocera</taxon>
        <taxon>Culicoidea</taxon>
        <taxon>Culicidae</taxon>
        <taxon>Culicinae</taxon>
        <taxon>Aedini</taxon>
        <taxon>Aedes</taxon>
        <taxon>Stegomyia</taxon>
    </lineage>
</organism>
<dbReference type="Pfam" id="PF00096">
    <property type="entry name" value="zf-C2H2"/>
    <property type="match status" value="2"/>
</dbReference>
<evidence type="ECO:0000256" key="4">
    <source>
        <dbReference type="ARBA" id="ARBA00022833"/>
    </source>
</evidence>
<dbReference type="Gene3D" id="3.30.160.60">
    <property type="entry name" value="Classic Zinc Finger"/>
    <property type="match status" value="4"/>
</dbReference>
<feature type="binding site" evidence="6">
    <location>
        <position position="24"/>
    </location>
    <ligand>
        <name>Zn(2+)</name>
        <dbReference type="ChEBI" id="CHEBI:29105"/>
    </ligand>
</feature>
<dbReference type="GO" id="GO:0008270">
    <property type="term" value="F:zinc ion binding"/>
    <property type="evidence" value="ECO:0007669"/>
    <property type="project" value="UniProtKB-UniRule"/>
</dbReference>
<dbReference type="OrthoDB" id="7758866at2759"/>
<dbReference type="SUPFAM" id="SSF57716">
    <property type="entry name" value="Glucocorticoid receptor-like (DNA-binding domain)"/>
    <property type="match status" value="1"/>
</dbReference>
<keyword evidence="2" id="KW-0677">Repeat</keyword>
<evidence type="ECO:0000259" key="9">
    <source>
        <dbReference type="PROSITE" id="PS51915"/>
    </source>
</evidence>
<evidence type="ECO:0000313" key="11">
    <source>
        <dbReference type="Proteomes" id="UP000682892"/>
    </source>
</evidence>
<evidence type="ECO:0000256" key="5">
    <source>
        <dbReference type="PROSITE-ProRule" id="PRU00042"/>
    </source>
</evidence>
<feature type="binding site" evidence="6">
    <location>
        <position position="66"/>
    </location>
    <ligand>
        <name>Zn(2+)</name>
        <dbReference type="ChEBI" id="CHEBI:29105"/>
    </ligand>
</feature>
<dbReference type="PROSITE" id="PS50157">
    <property type="entry name" value="ZINC_FINGER_C2H2_2"/>
    <property type="match status" value="3"/>
</dbReference>
<name>A0A1S4FT02_AEDAE</name>
<dbReference type="PROSITE" id="PS00028">
    <property type="entry name" value="ZINC_FINGER_C2H2_1"/>
    <property type="match status" value="4"/>
</dbReference>
<reference evidence="10" key="1">
    <citation type="submission" date="2005-10" db="EMBL/GenBank/DDBJ databases">
        <authorList>
            <person name="Loftus B.J."/>
            <person name="Nene V.M."/>
            <person name="Hannick L.I."/>
            <person name="Bidwell S."/>
            <person name="Haas B."/>
            <person name="Amedeo P."/>
            <person name="Orvis J."/>
            <person name="Wortman J.R."/>
            <person name="White O.R."/>
            <person name="Salzberg S."/>
            <person name="Shumway M."/>
            <person name="Koo H."/>
            <person name="Zhao Y."/>
            <person name="Holmes M."/>
            <person name="Miller J."/>
            <person name="Schatz M."/>
            <person name="Pop M."/>
            <person name="Pai G."/>
            <person name="Utterback T."/>
            <person name="Rogers Y.-H."/>
            <person name="Kravitz S."/>
            <person name="Fraser C.M."/>
        </authorList>
    </citation>
    <scope>NUCLEOTIDE SEQUENCE</scope>
    <source>
        <strain evidence="10">Liverpool</strain>
    </source>
</reference>
<feature type="domain" description="C2H2-type" evidence="8">
    <location>
        <begin position="361"/>
        <end position="389"/>
    </location>
</feature>
<feature type="domain" description="ZAD" evidence="9">
    <location>
        <begin position="19"/>
        <end position="90"/>
    </location>
</feature>
<feature type="domain" description="C2H2-type" evidence="8">
    <location>
        <begin position="333"/>
        <end position="360"/>
    </location>
</feature>
<keyword evidence="3 5" id="KW-0863">Zinc-finger</keyword>
<dbReference type="PROSITE" id="PS51915">
    <property type="entry name" value="ZAD"/>
    <property type="match status" value="1"/>
</dbReference>
<dbReference type="InterPro" id="IPR013087">
    <property type="entry name" value="Znf_C2H2_type"/>
</dbReference>
<protein>
    <submittedName>
        <fullName evidence="10">AAEL011362-PA</fullName>
    </submittedName>
</protein>